<dbReference type="EMBL" id="MLJW01000686">
    <property type="protein sequence ID" value="OIQ83628.1"/>
    <property type="molecule type" value="Genomic_DNA"/>
</dbReference>
<dbReference type="InterPro" id="IPR010451">
    <property type="entry name" value="Acetoacetate_decarboxylase"/>
</dbReference>
<dbReference type="GO" id="GO:0016829">
    <property type="term" value="F:lyase activity"/>
    <property type="evidence" value="ECO:0007669"/>
    <property type="project" value="InterPro"/>
</dbReference>
<dbReference type="Gene3D" id="2.40.400.10">
    <property type="entry name" value="Acetoacetate decarboxylase-like"/>
    <property type="match status" value="1"/>
</dbReference>
<dbReference type="Pfam" id="PF06314">
    <property type="entry name" value="ADC"/>
    <property type="match status" value="1"/>
</dbReference>
<name>A0A1J5QUW1_9ZZZZ</name>
<sequence length="264" mass="28359">MDFINIWLHRSFTAPFTTTGRAALVPSPPWHYAGWLLNVAFRFDAGAAIALVPPAAGRPVGTGCVHFADWQACTDGHELLDPVLAQYRETIVVLEVDRPDGSRCMYCPAIWVDQDISLVRGLLQGWPKKMGSTWLTRSLPLEHPAAAPLRAGSRVGASLSVKDRRVFDAQAALTGAPGKALGFLAAPTIGAVGWPDLRAPQQLPSLTLVKPDIRDRVGGEWHQAHASLRMTPHPEEDIGLLGELTVVEASVGWLGITIAGACDA</sequence>
<reference evidence="1" key="1">
    <citation type="submission" date="2016-10" db="EMBL/GenBank/DDBJ databases">
        <title>Sequence of Gallionella enrichment culture.</title>
        <authorList>
            <person name="Poehlein A."/>
            <person name="Muehling M."/>
            <person name="Daniel R."/>
        </authorList>
    </citation>
    <scope>NUCLEOTIDE SEQUENCE</scope>
</reference>
<dbReference type="SUPFAM" id="SSF160104">
    <property type="entry name" value="Acetoacetate decarboxylase-like"/>
    <property type="match status" value="1"/>
</dbReference>
<organism evidence="1">
    <name type="scientific">mine drainage metagenome</name>
    <dbReference type="NCBI Taxonomy" id="410659"/>
    <lineage>
        <taxon>unclassified sequences</taxon>
        <taxon>metagenomes</taxon>
        <taxon>ecological metagenomes</taxon>
    </lineage>
</organism>
<accession>A0A1J5QUW1</accession>
<dbReference type="InterPro" id="IPR023375">
    <property type="entry name" value="ADC_dom_sf"/>
</dbReference>
<dbReference type="AlphaFoldDB" id="A0A1J5QUW1"/>
<evidence type="ECO:0000313" key="1">
    <source>
        <dbReference type="EMBL" id="OIQ83628.1"/>
    </source>
</evidence>
<comment type="caution">
    <text evidence="1">The sequence shown here is derived from an EMBL/GenBank/DDBJ whole genome shotgun (WGS) entry which is preliminary data.</text>
</comment>
<gene>
    <name evidence="1" type="ORF">GALL_345730</name>
</gene>
<protein>
    <submittedName>
        <fullName evidence="1">Acetoacetate decarboxylase (ADC)</fullName>
    </submittedName>
</protein>
<proteinExistence type="predicted"/>